<feature type="region of interest" description="Disordered" evidence="1">
    <location>
        <begin position="60"/>
        <end position="95"/>
    </location>
</feature>
<keyword evidence="3" id="KW-0456">Lyase</keyword>
<evidence type="ECO:0000313" key="4">
    <source>
        <dbReference type="Proteomes" id="UP000254821"/>
    </source>
</evidence>
<name>A0A377PDC8_HAFAL</name>
<gene>
    <name evidence="3" type="primary">thiC_3</name>
    <name evidence="3" type="ORF">NCTC8105_00330</name>
</gene>
<evidence type="ECO:0000313" key="3">
    <source>
        <dbReference type="EMBL" id="STQ78317.1"/>
    </source>
</evidence>
<dbReference type="InterPro" id="IPR025747">
    <property type="entry name" value="ThiC-associated_dom"/>
</dbReference>
<protein>
    <submittedName>
        <fullName evidence="3">Phosphomethylpyrimidine synthase</fullName>
        <ecNumber evidence="3">4.1.99.17</ecNumber>
    </submittedName>
</protein>
<dbReference type="EC" id="4.1.99.17" evidence="3"/>
<accession>A0A377PDC8</accession>
<evidence type="ECO:0000259" key="2">
    <source>
        <dbReference type="Pfam" id="PF13667"/>
    </source>
</evidence>
<feature type="region of interest" description="Disordered" evidence="1">
    <location>
        <begin position="1"/>
        <end position="21"/>
    </location>
</feature>
<dbReference type="Proteomes" id="UP000254821">
    <property type="component" value="Unassembled WGS sequence"/>
</dbReference>
<dbReference type="AlphaFoldDB" id="A0A377PDC8"/>
<organism evidence="3 4">
    <name type="scientific">Hafnia alvei</name>
    <dbReference type="NCBI Taxonomy" id="569"/>
    <lineage>
        <taxon>Bacteria</taxon>
        <taxon>Pseudomonadati</taxon>
        <taxon>Pseudomonadota</taxon>
        <taxon>Gammaproteobacteria</taxon>
        <taxon>Enterobacterales</taxon>
        <taxon>Hafniaceae</taxon>
        <taxon>Hafnia</taxon>
    </lineage>
</organism>
<dbReference type="EMBL" id="UGHP01000001">
    <property type="protein sequence ID" value="STQ78317.1"/>
    <property type="molecule type" value="Genomic_DNA"/>
</dbReference>
<feature type="domain" description="ThiC-associated" evidence="2">
    <location>
        <begin position="34"/>
        <end position="105"/>
    </location>
</feature>
<reference evidence="3 4" key="1">
    <citation type="submission" date="2018-06" db="EMBL/GenBank/DDBJ databases">
        <authorList>
            <consortium name="Pathogen Informatics"/>
            <person name="Doyle S."/>
        </authorList>
    </citation>
    <scope>NUCLEOTIDE SEQUENCE [LARGE SCALE GENOMIC DNA]</scope>
    <source>
        <strain evidence="3 4">NCTC8105</strain>
    </source>
</reference>
<dbReference type="Pfam" id="PF13667">
    <property type="entry name" value="ThiC-associated"/>
    <property type="match status" value="1"/>
</dbReference>
<feature type="compositionally biased region" description="Basic and acidic residues" evidence="1">
    <location>
        <begin position="1"/>
        <end position="19"/>
    </location>
</feature>
<proteinExistence type="predicted"/>
<dbReference type="GO" id="GO:0070284">
    <property type="term" value="F:phosphomethylpyrimidine synthase activity"/>
    <property type="evidence" value="ECO:0007669"/>
    <property type="project" value="UniProtKB-EC"/>
</dbReference>
<sequence>MSMNKKETNQAPLSRREQRAQAQAFIDHLRGEAYPNSQRIYLTGSREDIRVPMREIQLSPTLLGGSKDNPQYEPNEPIPVYDTAGPYGDPNADLDVRNGLKPLRHPMDWPNEVIPSRWIN</sequence>
<evidence type="ECO:0000256" key="1">
    <source>
        <dbReference type="SAM" id="MobiDB-lite"/>
    </source>
</evidence>